<protein>
    <submittedName>
        <fullName evidence="3">ABC transporter substrate-binding protein</fullName>
    </submittedName>
</protein>
<dbReference type="RefSeq" id="WP_216127841.1">
    <property type="nucleotide sequence ID" value="NZ_CP064782.1"/>
</dbReference>
<evidence type="ECO:0000259" key="2">
    <source>
        <dbReference type="PROSITE" id="PS50983"/>
    </source>
</evidence>
<dbReference type="InterPro" id="IPR002491">
    <property type="entry name" value="ABC_transptr_periplasmic_BD"/>
</dbReference>
<sequence length="350" mass="38676">MRLPTPKKASPLRQLLAVLGLAASLLGTTAQAREIVDMAGRKVVVPDHIQRVYGSAPPLTVLLHAVAPDMMLGTNLTVPPEGKRYLPPKLSRLPVLGGVYGMGQAVNPEELLALKPDIALAWKSPFVDQAMVEATFAKIHVPVVFVSLDTLADWPAALRFTGRLLHRQAKADAVADYVARAQARVTRAVANIPQKDRLRVYYAEGPDGLSTDCNSSFHTEAIALAGGDNVYHCRPKTHMGMESVSLEQVIAFDPQVILVQDRKALAAIRQDPRWAGIGAVRNGRVYAIPRWPHNWVDRPPSLMRALGIQWLAHLFYPQRYPLDLPRETRHFYRLVLGVELSDGDLEALFH</sequence>
<evidence type="ECO:0000313" key="3">
    <source>
        <dbReference type="EMBL" id="QWT49203.1"/>
    </source>
</evidence>
<organism evidence="3 4">
    <name type="scientific">Azospira inquinata</name>
    <dbReference type="NCBI Taxonomy" id="2785627"/>
    <lineage>
        <taxon>Bacteria</taxon>
        <taxon>Pseudomonadati</taxon>
        <taxon>Pseudomonadota</taxon>
        <taxon>Betaproteobacteria</taxon>
        <taxon>Rhodocyclales</taxon>
        <taxon>Rhodocyclaceae</taxon>
        <taxon>Azospira</taxon>
    </lineage>
</organism>
<dbReference type="AlphaFoldDB" id="A0A975XUV8"/>
<dbReference type="Proteomes" id="UP000683428">
    <property type="component" value="Chromosome"/>
</dbReference>
<proteinExistence type="predicted"/>
<dbReference type="Pfam" id="PF01497">
    <property type="entry name" value="Peripla_BP_2"/>
    <property type="match status" value="1"/>
</dbReference>
<dbReference type="PROSITE" id="PS50983">
    <property type="entry name" value="FE_B12_PBP"/>
    <property type="match status" value="1"/>
</dbReference>
<dbReference type="PANTHER" id="PTHR30535">
    <property type="entry name" value="VITAMIN B12-BINDING PROTEIN"/>
    <property type="match status" value="1"/>
</dbReference>
<feature type="signal peptide" evidence="1">
    <location>
        <begin position="1"/>
        <end position="32"/>
    </location>
</feature>
<evidence type="ECO:0000256" key="1">
    <source>
        <dbReference type="SAM" id="SignalP"/>
    </source>
</evidence>
<name>A0A975XUV8_9RHOO</name>
<keyword evidence="1" id="KW-0732">Signal</keyword>
<keyword evidence="4" id="KW-1185">Reference proteome</keyword>
<dbReference type="InterPro" id="IPR050902">
    <property type="entry name" value="ABC_Transporter_SBP"/>
</dbReference>
<dbReference type="GO" id="GO:0071281">
    <property type="term" value="P:cellular response to iron ion"/>
    <property type="evidence" value="ECO:0007669"/>
    <property type="project" value="TreeGrafter"/>
</dbReference>
<evidence type="ECO:0000313" key="4">
    <source>
        <dbReference type="Proteomes" id="UP000683428"/>
    </source>
</evidence>
<feature type="domain" description="Fe/B12 periplasmic-binding" evidence="2">
    <location>
        <begin position="51"/>
        <end position="319"/>
    </location>
</feature>
<gene>
    <name evidence="3" type="ORF">Azoinq_00860</name>
</gene>
<dbReference type="PANTHER" id="PTHR30535:SF34">
    <property type="entry name" value="MOLYBDATE-BINDING PROTEIN MOLA"/>
    <property type="match status" value="1"/>
</dbReference>
<accession>A0A975XUV8</accession>
<dbReference type="EMBL" id="CP064782">
    <property type="protein sequence ID" value="QWT49203.1"/>
    <property type="molecule type" value="Genomic_DNA"/>
</dbReference>
<reference evidence="3" key="1">
    <citation type="submission" date="2020-11" db="EMBL/GenBank/DDBJ databases">
        <title>Azospira inquinata sp. nov.</title>
        <authorList>
            <person name="Moe W.M."/>
            <person name="Mikes M.C."/>
        </authorList>
    </citation>
    <scope>NUCLEOTIDE SEQUENCE</scope>
    <source>
        <strain evidence="3">Azo-3</strain>
    </source>
</reference>
<dbReference type="KEGG" id="aiq:Azoinq_00860"/>
<feature type="chain" id="PRO_5036918922" evidence="1">
    <location>
        <begin position="33"/>
        <end position="350"/>
    </location>
</feature>